<dbReference type="Pfam" id="PF07510">
    <property type="entry name" value="GmrSD_C"/>
    <property type="match status" value="1"/>
</dbReference>
<keyword evidence="7" id="KW-1185">Reference proteome</keyword>
<feature type="domain" description="GmrSD restriction endonucleases C-terminal" evidence="3">
    <location>
        <begin position="123"/>
        <end position="253"/>
    </location>
</feature>
<protein>
    <submittedName>
        <fullName evidence="5">HNH endonuclease</fullName>
    </submittedName>
</protein>
<evidence type="ECO:0000313" key="5">
    <source>
        <dbReference type="EMBL" id="KAA8821537.1"/>
    </source>
</evidence>
<dbReference type="GO" id="GO:0004519">
    <property type="term" value="F:endonuclease activity"/>
    <property type="evidence" value="ECO:0007669"/>
    <property type="project" value="UniProtKB-KW"/>
</dbReference>
<dbReference type="InterPro" id="IPR011089">
    <property type="entry name" value="GmrSD_C"/>
</dbReference>
<dbReference type="Proteomes" id="UP000374630">
    <property type="component" value="Unassembled WGS sequence"/>
</dbReference>
<evidence type="ECO:0000256" key="2">
    <source>
        <dbReference type="SAM" id="Phobius"/>
    </source>
</evidence>
<feature type="region of interest" description="Disordered" evidence="1">
    <location>
        <begin position="1"/>
        <end position="29"/>
    </location>
</feature>
<comment type="caution">
    <text evidence="5">The sequence shown here is derived from an EMBL/GenBank/DDBJ whole genome shotgun (WGS) entry which is preliminary data.</text>
</comment>
<evidence type="ECO:0000313" key="7">
    <source>
        <dbReference type="Proteomes" id="UP000374630"/>
    </source>
</evidence>
<keyword evidence="2" id="KW-1133">Transmembrane helix</keyword>
<dbReference type="PANTHER" id="PTHR24094">
    <property type="entry name" value="SECRETED PROTEIN"/>
    <property type="match status" value="1"/>
</dbReference>
<evidence type="ECO:0000313" key="6">
    <source>
        <dbReference type="Proteomes" id="UP000345527"/>
    </source>
</evidence>
<sequence>MTGRFGGGRDRWPSGRSPRRPSGRSARYRRAPWGTTPVERLLILMLAAAIVGVLAGLLLPRISPQIGAITGRYAATGEAADRLSTLKVADDPRPAAQYDRDAFGFRSTDADGDGCDVREAVLKRDMTDVTTTPGGCKVNTGLLADPYTGRIIRFTRGAGSSAAVQIDHVVALENAWKSGASDWSAARRIQFGNDPYNLLAVDGQANEDKGSASAAYWLPENRAYRCAYVARQIGVKAKYGLSVTSAEKRAMLGVLHGCPGQTVPKD</sequence>
<dbReference type="EMBL" id="RZOA01000026">
    <property type="protein sequence ID" value="KAA8821537.1"/>
    <property type="molecule type" value="Genomic_DNA"/>
</dbReference>
<keyword evidence="5" id="KW-0378">Hydrolase</keyword>
<accession>A0A5J5DSG0</accession>
<feature type="compositionally biased region" description="Basic residues" evidence="1">
    <location>
        <begin position="17"/>
        <end position="29"/>
    </location>
</feature>
<name>A0A5J5DSG0_9BIFI</name>
<evidence type="ECO:0000313" key="4">
    <source>
        <dbReference type="EMBL" id="KAA8816201.1"/>
    </source>
</evidence>
<keyword evidence="5" id="KW-0540">Nuclease</keyword>
<reference evidence="6 7" key="1">
    <citation type="journal article" date="2019" name="Syst. Appl. Microbiol.">
        <title>Characterization of Bifidobacterium species in feaces of the Egyptian fruit bat: Description of B. vespertilionis sp. nov. and B. rousetti sp. nov.</title>
        <authorList>
            <person name="Modesto M."/>
            <person name="Satti M."/>
            <person name="Watanabe K."/>
            <person name="Puglisi E."/>
            <person name="Morelli L."/>
            <person name="Huang C.-H."/>
            <person name="Liou J.-S."/>
            <person name="Miyashita M."/>
            <person name="Tamura T."/>
            <person name="Saito S."/>
            <person name="Mori K."/>
            <person name="Huang L."/>
            <person name="Sciavilla P."/>
            <person name="Sandri C."/>
            <person name="Spiezio C."/>
            <person name="Vitali F."/>
            <person name="Cavalieri D."/>
            <person name="Perpetuini G."/>
            <person name="Tofalo R."/>
            <person name="Bonetti A."/>
            <person name="Arita M."/>
            <person name="Mattarelli P."/>
        </authorList>
    </citation>
    <scope>NUCLEOTIDE SEQUENCE [LARGE SCALE GENOMIC DNA]</scope>
    <source>
        <strain evidence="4 7">RST16</strain>
        <strain evidence="5 6">RST8</strain>
    </source>
</reference>
<dbReference type="PANTHER" id="PTHR24094:SF15">
    <property type="entry name" value="AMP-DEPENDENT SYNTHETASE_LIGASE DOMAIN-CONTAINING PROTEIN-RELATED"/>
    <property type="match status" value="1"/>
</dbReference>
<dbReference type="Proteomes" id="UP000345527">
    <property type="component" value="Unassembled WGS sequence"/>
</dbReference>
<proteinExistence type="predicted"/>
<dbReference type="AlphaFoldDB" id="A0A5J5DSG0"/>
<evidence type="ECO:0000256" key="1">
    <source>
        <dbReference type="SAM" id="MobiDB-lite"/>
    </source>
</evidence>
<feature type="transmembrane region" description="Helical" evidence="2">
    <location>
        <begin position="41"/>
        <end position="59"/>
    </location>
</feature>
<organism evidence="5 6">
    <name type="scientific">Bifidobacterium vespertilionis</name>
    <dbReference type="NCBI Taxonomy" id="2562524"/>
    <lineage>
        <taxon>Bacteria</taxon>
        <taxon>Bacillati</taxon>
        <taxon>Actinomycetota</taxon>
        <taxon>Actinomycetes</taxon>
        <taxon>Bifidobacteriales</taxon>
        <taxon>Bifidobacteriaceae</taxon>
        <taxon>Bifidobacterium</taxon>
    </lineage>
</organism>
<keyword evidence="2" id="KW-0472">Membrane</keyword>
<dbReference type="OrthoDB" id="5196645at2"/>
<evidence type="ECO:0000259" key="3">
    <source>
        <dbReference type="Pfam" id="PF07510"/>
    </source>
</evidence>
<keyword evidence="5" id="KW-0255">Endonuclease</keyword>
<keyword evidence="2" id="KW-0812">Transmembrane</keyword>
<dbReference type="RefSeq" id="WP_150354865.1">
    <property type="nucleotide sequence ID" value="NZ_RZNZ01000022.1"/>
</dbReference>
<dbReference type="EMBL" id="RZNZ01000022">
    <property type="protein sequence ID" value="KAA8816201.1"/>
    <property type="molecule type" value="Genomic_DNA"/>
</dbReference>
<gene>
    <name evidence="5" type="ORF">EM848_10415</name>
    <name evidence="4" type="ORF">EMO90_11460</name>
</gene>